<evidence type="ECO:0000259" key="2">
    <source>
        <dbReference type="PROSITE" id="PS50943"/>
    </source>
</evidence>
<dbReference type="InterPro" id="IPR050807">
    <property type="entry name" value="TransReg_Diox_bact_type"/>
</dbReference>
<evidence type="ECO:0000313" key="4">
    <source>
        <dbReference type="Proteomes" id="UP000183900"/>
    </source>
</evidence>
<gene>
    <name evidence="3" type="ORF">Ga0061067_10280</name>
</gene>
<accession>A0A0K6HP64</accession>
<dbReference type="InterPro" id="IPR014710">
    <property type="entry name" value="RmlC-like_jellyroll"/>
</dbReference>
<dbReference type="PANTHER" id="PTHR46797:SF10">
    <property type="entry name" value="BLR1115 PROTEIN"/>
    <property type="match status" value="1"/>
</dbReference>
<protein>
    <submittedName>
        <fullName evidence="3">Transcriptional regulator, contains XRE-family HTH domain</fullName>
    </submittedName>
</protein>
<evidence type="ECO:0000313" key="3">
    <source>
        <dbReference type="EMBL" id="CUA92705.1"/>
    </source>
</evidence>
<dbReference type="PANTHER" id="PTHR46797">
    <property type="entry name" value="HTH-TYPE TRANSCRIPTIONAL REGULATOR"/>
    <property type="match status" value="1"/>
</dbReference>
<keyword evidence="1" id="KW-0238">DNA-binding</keyword>
<dbReference type="Gene3D" id="1.10.260.40">
    <property type="entry name" value="lambda repressor-like DNA-binding domains"/>
    <property type="match status" value="1"/>
</dbReference>
<dbReference type="SUPFAM" id="SSF47413">
    <property type="entry name" value="lambda repressor-like DNA-binding domains"/>
    <property type="match status" value="1"/>
</dbReference>
<reference evidence="4" key="1">
    <citation type="submission" date="2015-08" db="EMBL/GenBank/DDBJ databases">
        <authorList>
            <person name="Varghese N."/>
        </authorList>
    </citation>
    <scope>NUCLEOTIDE SEQUENCE [LARGE SCALE GENOMIC DNA]</scope>
    <source>
        <strain evidence="4">DSM 23407</strain>
    </source>
</reference>
<keyword evidence="4" id="KW-1185">Reference proteome</keyword>
<sequence>MERKRSDQAELDQQIALRLRQLRQEKGLSLDQLAALSGVSRATLSRLENAEVSPTTAVLAKLCTAHGLTLSRLMQMAEDAFPAVVRREAQPVWTDPETGHRRRVISPPTSALSGEVLESVLPPGTSITYEAPPRPGLEHHLVMLDGKLTVTLDGEAHELAPGDCLRFQLYGGNSFETPAETGACYLIFMV</sequence>
<dbReference type="GO" id="GO:0003700">
    <property type="term" value="F:DNA-binding transcription factor activity"/>
    <property type="evidence" value="ECO:0007669"/>
    <property type="project" value="TreeGrafter"/>
</dbReference>
<dbReference type="GO" id="GO:0003677">
    <property type="term" value="F:DNA binding"/>
    <property type="evidence" value="ECO:0007669"/>
    <property type="project" value="UniProtKB-KW"/>
</dbReference>
<dbReference type="EMBL" id="CYHE01000002">
    <property type="protein sequence ID" value="CUA92705.1"/>
    <property type="molecule type" value="Genomic_DNA"/>
</dbReference>
<dbReference type="InterPro" id="IPR001387">
    <property type="entry name" value="Cro/C1-type_HTH"/>
</dbReference>
<dbReference type="SUPFAM" id="SSF51182">
    <property type="entry name" value="RmlC-like cupins"/>
    <property type="match status" value="1"/>
</dbReference>
<dbReference type="GO" id="GO:0005829">
    <property type="term" value="C:cytosol"/>
    <property type="evidence" value="ECO:0007669"/>
    <property type="project" value="TreeGrafter"/>
</dbReference>
<name>A0A0K6HP64_9HYPH</name>
<dbReference type="Proteomes" id="UP000183900">
    <property type="component" value="Unassembled WGS sequence"/>
</dbReference>
<dbReference type="CDD" id="cd02209">
    <property type="entry name" value="cupin_XRE_C"/>
    <property type="match status" value="1"/>
</dbReference>
<proteinExistence type="predicted"/>
<dbReference type="SMART" id="SM00530">
    <property type="entry name" value="HTH_XRE"/>
    <property type="match status" value="1"/>
</dbReference>
<organism evidence="3 4">
    <name type="scientific">Pannonibacter indicus</name>
    <dbReference type="NCBI Taxonomy" id="466044"/>
    <lineage>
        <taxon>Bacteria</taxon>
        <taxon>Pseudomonadati</taxon>
        <taxon>Pseudomonadota</taxon>
        <taxon>Alphaproteobacteria</taxon>
        <taxon>Hyphomicrobiales</taxon>
        <taxon>Stappiaceae</taxon>
        <taxon>Pannonibacter</taxon>
    </lineage>
</organism>
<dbReference type="InterPro" id="IPR010982">
    <property type="entry name" value="Lambda_DNA-bd_dom_sf"/>
</dbReference>
<dbReference type="InterPro" id="IPR011051">
    <property type="entry name" value="RmlC_Cupin_sf"/>
</dbReference>
<dbReference type="RefSeq" id="WP_055454403.1">
    <property type="nucleotide sequence ID" value="NZ_CYHE01000002.1"/>
</dbReference>
<dbReference type="PROSITE" id="PS50943">
    <property type="entry name" value="HTH_CROC1"/>
    <property type="match status" value="1"/>
</dbReference>
<feature type="domain" description="HTH cro/C1-type" evidence="2">
    <location>
        <begin position="19"/>
        <end position="73"/>
    </location>
</feature>
<evidence type="ECO:0000256" key="1">
    <source>
        <dbReference type="ARBA" id="ARBA00023125"/>
    </source>
</evidence>
<dbReference type="CDD" id="cd00093">
    <property type="entry name" value="HTH_XRE"/>
    <property type="match status" value="1"/>
</dbReference>
<dbReference type="AlphaFoldDB" id="A0A0K6HP64"/>
<dbReference type="OrthoDB" id="189170at2"/>
<dbReference type="Pfam" id="PF13560">
    <property type="entry name" value="HTH_31"/>
    <property type="match status" value="1"/>
</dbReference>
<dbReference type="Gene3D" id="2.60.120.10">
    <property type="entry name" value="Jelly Rolls"/>
    <property type="match status" value="1"/>
</dbReference>